<accession>A0ABR2UMQ4</accession>
<reference evidence="3 4" key="1">
    <citation type="journal article" date="2024" name="J. Plant Pathol.">
        <title>Sequence and assembly of the genome of Seiridium unicorne, isolate CBS 538.82, causal agent of cypress canker disease.</title>
        <authorList>
            <person name="Scali E."/>
            <person name="Rocca G.D."/>
            <person name="Danti R."/>
            <person name="Garbelotto M."/>
            <person name="Barberini S."/>
            <person name="Baroncelli R."/>
            <person name="Emiliani G."/>
        </authorList>
    </citation>
    <scope>NUCLEOTIDE SEQUENCE [LARGE SCALE GENOMIC DNA]</scope>
    <source>
        <strain evidence="3 4">BM-138-508</strain>
    </source>
</reference>
<sequence length="284" mass="31910">MEGYAKLALLMGRHDEVAIFRRFQTLNMQNLLYMQAELAQLEDDLKKLAREDIDSPGRIYYAKDWWSLSQSPEDKEKMQWNKCLDIRKKLKEYNDSLTQVAELSKAAVPKSHDLEFLRSWLVRPSMGNFPLLGLDSKSYEPEHMLDLMTFNSRPSPDLFSHWFVDKLVPAWHKVLGRKIKGTTSEDLGCGLYNYNESQLAAILGVATTVVASMLPMCSVVLLYIAQSDTLRLGLVIMASGIFALALALMTSARKVEVFAATSAFAAVNVVFLTNQSTIATQVSS</sequence>
<dbReference type="PANTHER" id="PTHR34502">
    <property type="entry name" value="DUF6594 DOMAIN-CONTAINING PROTEIN-RELATED"/>
    <property type="match status" value="1"/>
</dbReference>
<dbReference type="Pfam" id="PF20237">
    <property type="entry name" value="DUF6594"/>
    <property type="match status" value="1"/>
</dbReference>
<proteinExistence type="predicted"/>
<feature type="transmembrane region" description="Helical" evidence="1">
    <location>
        <begin position="199"/>
        <end position="225"/>
    </location>
</feature>
<evidence type="ECO:0000313" key="3">
    <source>
        <dbReference type="EMBL" id="KAK9415846.1"/>
    </source>
</evidence>
<feature type="domain" description="DUF6594" evidence="2">
    <location>
        <begin position="4"/>
        <end position="269"/>
    </location>
</feature>
<protein>
    <submittedName>
        <fullName evidence="3">DUF6594 domain-containing protein</fullName>
    </submittedName>
</protein>
<dbReference type="InterPro" id="IPR046529">
    <property type="entry name" value="DUF6594"/>
</dbReference>
<dbReference type="EMBL" id="JARVKF010000412">
    <property type="protein sequence ID" value="KAK9415846.1"/>
    <property type="molecule type" value="Genomic_DNA"/>
</dbReference>
<organism evidence="3 4">
    <name type="scientific">Seiridium unicorne</name>
    <dbReference type="NCBI Taxonomy" id="138068"/>
    <lineage>
        <taxon>Eukaryota</taxon>
        <taxon>Fungi</taxon>
        <taxon>Dikarya</taxon>
        <taxon>Ascomycota</taxon>
        <taxon>Pezizomycotina</taxon>
        <taxon>Sordariomycetes</taxon>
        <taxon>Xylariomycetidae</taxon>
        <taxon>Amphisphaeriales</taxon>
        <taxon>Sporocadaceae</taxon>
        <taxon>Seiridium</taxon>
    </lineage>
</organism>
<dbReference type="Proteomes" id="UP001408356">
    <property type="component" value="Unassembled WGS sequence"/>
</dbReference>
<evidence type="ECO:0000256" key="1">
    <source>
        <dbReference type="SAM" id="Phobius"/>
    </source>
</evidence>
<gene>
    <name evidence="3" type="ORF">SUNI508_10146</name>
</gene>
<dbReference type="PANTHER" id="PTHR34502:SF5">
    <property type="entry name" value="DUF6594 DOMAIN-CONTAINING PROTEIN"/>
    <property type="match status" value="1"/>
</dbReference>
<feature type="transmembrane region" description="Helical" evidence="1">
    <location>
        <begin position="257"/>
        <end position="274"/>
    </location>
</feature>
<evidence type="ECO:0000313" key="4">
    <source>
        <dbReference type="Proteomes" id="UP001408356"/>
    </source>
</evidence>
<name>A0ABR2UMQ4_9PEZI</name>
<keyword evidence="1" id="KW-0472">Membrane</keyword>
<feature type="transmembrane region" description="Helical" evidence="1">
    <location>
        <begin position="232"/>
        <end position="251"/>
    </location>
</feature>
<keyword evidence="1" id="KW-0812">Transmembrane</keyword>
<evidence type="ECO:0000259" key="2">
    <source>
        <dbReference type="Pfam" id="PF20237"/>
    </source>
</evidence>
<comment type="caution">
    <text evidence="3">The sequence shown here is derived from an EMBL/GenBank/DDBJ whole genome shotgun (WGS) entry which is preliminary data.</text>
</comment>
<keyword evidence="4" id="KW-1185">Reference proteome</keyword>
<keyword evidence="1" id="KW-1133">Transmembrane helix</keyword>